<feature type="non-terminal residue" evidence="19">
    <location>
        <position position="524"/>
    </location>
</feature>
<reference evidence="19" key="1">
    <citation type="submission" date="2021-06" db="EMBL/GenBank/DDBJ databases">
        <authorList>
            <person name="Kallberg Y."/>
            <person name="Tangrot J."/>
            <person name="Rosling A."/>
        </authorList>
    </citation>
    <scope>NUCLEOTIDE SEQUENCE</scope>
    <source>
        <strain evidence="19">CL551</strain>
    </source>
</reference>
<keyword evidence="17" id="KW-0175">Coiled coil</keyword>
<name>A0A9N9H0Q5_9GLOM</name>
<dbReference type="OrthoDB" id="8954335at2759"/>
<evidence type="ECO:0000256" key="8">
    <source>
        <dbReference type="ARBA" id="ARBA00022741"/>
    </source>
</evidence>
<evidence type="ECO:0000256" key="14">
    <source>
        <dbReference type="ARBA" id="ARBA00023134"/>
    </source>
</evidence>
<proteinExistence type="predicted"/>
<keyword evidence="13" id="KW-1133">Transmembrane helix</keyword>
<dbReference type="SUPFAM" id="SSF51294">
    <property type="entry name" value="Hedgehog/intein (Hint) domain"/>
    <property type="match status" value="1"/>
</dbReference>
<dbReference type="InterPro" id="IPR036844">
    <property type="entry name" value="Hint_dom_sf"/>
</dbReference>
<accession>A0A9N9H0Q5</accession>
<dbReference type="PROSITE" id="PS50817">
    <property type="entry name" value="INTEIN_N_TER"/>
    <property type="match status" value="1"/>
</dbReference>
<dbReference type="SMART" id="SM00306">
    <property type="entry name" value="HintN"/>
    <property type="match status" value="1"/>
</dbReference>
<organism evidence="19 20">
    <name type="scientific">Acaulospora morrowiae</name>
    <dbReference type="NCBI Taxonomy" id="94023"/>
    <lineage>
        <taxon>Eukaryota</taxon>
        <taxon>Fungi</taxon>
        <taxon>Fungi incertae sedis</taxon>
        <taxon>Mucoromycota</taxon>
        <taxon>Glomeromycotina</taxon>
        <taxon>Glomeromycetes</taxon>
        <taxon>Diversisporales</taxon>
        <taxon>Acaulosporaceae</taxon>
        <taxon>Acaulospora</taxon>
    </lineage>
</organism>
<dbReference type="GO" id="GO:0016540">
    <property type="term" value="P:protein autoprocessing"/>
    <property type="evidence" value="ECO:0007669"/>
    <property type="project" value="InterPro"/>
</dbReference>
<evidence type="ECO:0000256" key="7">
    <source>
        <dbReference type="ARBA" id="ARBA00022723"/>
    </source>
</evidence>
<dbReference type="InterPro" id="IPR001767">
    <property type="entry name" value="Hedgehog_Hint"/>
</dbReference>
<evidence type="ECO:0000256" key="16">
    <source>
        <dbReference type="ARBA" id="ARBA00024013"/>
    </source>
</evidence>
<evidence type="ECO:0000313" key="19">
    <source>
        <dbReference type="EMBL" id="CAG8649196.1"/>
    </source>
</evidence>
<keyword evidence="7" id="KW-0479">Metal-binding</keyword>
<dbReference type="PANTHER" id="PTHR10903">
    <property type="entry name" value="GTPASE, IMAP FAMILY MEMBER-RELATED"/>
    <property type="match status" value="1"/>
</dbReference>
<dbReference type="EMBL" id="CAJVPV010010232">
    <property type="protein sequence ID" value="CAG8649196.1"/>
    <property type="molecule type" value="Genomic_DNA"/>
</dbReference>
<evidence type="ECO:0000256" key="2">
    <source>
        <dbReference type="ARBA" id="ARBA00004167"/>
    </source>
</evidence>
<dbReference type="GO" id="GO:0016539">
    <property type="term" value="P:intein-mediated protein splicing"/>
    <property type="evidence" value="ECO:0007669"/>
    <property type="project" value="InterPro"/>
</dbReference>
<comment type="cofactor">
    <cofactor evidence="1">
        <name>Mg(2+)</name>
        <dbReference type="ChEBI" id="CHEBI:18420"/>
    </cofactor>
</comment>
<dbReference type="Proteomes" id="UP000789342">
    <property type="component" value="Unassembled WGS sequence"/>
</dbReference>
<comment type="subcellular location">
    <subcellularLocation>
        <location evidence="2">Membrane</location>
        <topology evidence="2">Single-pass membrane protein</topology>
    </subcellularLocation>
    <subcellularLocation>
        <location evidence="16">Plastid</location>
        <location evidence="16">Chloroplast outer membrane</location>
    </subcellularLocation>
</comment>
<keyword evidence="14" id="KW-0342">GTP-binding</keyword>
<dbReference type="Pfam" id="PF04548">
    <property type="entry name" value="AIG1"/>
    <property type="match status" value="1"/>
</dbReference>
<dbReference type="CDD" id="cd00081">
    <property type="entry name" value="Hint"/>
    <property type="match status" value="1"/>
</dbReference>
<gene>
    <name evidence="19" type="ORF">AMORRO_LOCUS9880</name>
</gene>
<dbReference type="GO" id="GO:0016020">
    <property type="term" value="C:membrane"/>
    <property type="evidence" value="ECO:0007669"/>
    <property type="project" value="UniProtKB-SubCell"/>
</dbReference>
<dbReference type="Pfam" id="PF01079">
    <property type="entry name" value="Hint"/>
    <property type="match status" value="1"/>
</dbReference>
<dbReference type="InterPro" id="IPR045058">
    <property type="entry name" value="GIMA/IAN/Toc"/>
</dbReference>
<evidence type="ECO:0000256" key="6">
    <source>
        <dbReference type="ARBA" id="ARBA00022692"/>
    </source>
</evidence>
<sequence>AGKSTLGNLLLGQPHDEGPFHVSGGMESCTQECFTSMVNIDGVNYNLVDTPGILDTQKPTSEIFEKIAKTVQQCAYGIKAILFVFEARRFTDEQKKVLQGITMFLGEEAMNYIIAIFSRTTKKQNSSRDEMRKAWNPVVSSFIDQIDNRWGISPDSDHFLPDDPIHKARLGEIRAFIAGTRGIYTTKAFELAQGKNEAEKIYQERYDEMQKDYDKRYEESLKSTIEGMRQKYESQIAEIEARRVEAERISRERLAEAEARRAEAERVQHENISEMKRGLAEAEARRAESERIHLEKLYQVKEEFNQREHEIIRSRDSEIAGLRSQIDNLRRDEGCFALDTKVQLASGKMIEMKELQVGDYVLSDVRNNKPEFSEVYLISHMGHHDGFLEMVRVEFTNPDGSKGHIRTTPKHYIFRSDLSILYARDVVPKETRILVLNKSNELISVTVDSLFIEQDTGYIGFYTRAGTVIANNILCSCYDDCPPSQALMDLVFAPIRLWTKVFPSNHRQKELHPYVQILETVYSK</sequence>
<keyword evidence="20" id="KW-1185">Reference proteome</keyword>
<evidence type="ECO:0000256" key="17">
    <source>
        <dbReference type="SAM" id="Coils"/>
    </source>
</evidence>
<evidence type="ECO:0000256" key="10">
    <source>
        <dbReference type="ARBA" id="ARBA00022805"/>
    </source>
</evidence>
<keyword evidence="15" id="KW-0472">Membrane</keyword>
<dbReference type="GO" id="GO:0015031">
    <property type="term" value="P:protein transport"/>
    <property type="evidence" value="ECO:0007669"/>
    <property type="project" value="UniProtKB-KW"/>
</dbReference>
<dbReference type="Gene3D" id="3.40.50.300">
    <property type="entry name" value="P-loop containing nucleotide triphosphate hydrolases"/>
    <property type="match status" value="1"/>
</dbReference>
<dbReference type="InterPro" id="IPR006141">
    <property type="entry name" value="Intein_N"/>
</dbReference>
<dbReference type="GO" id="GO:0046872">
    <property type="term" value="F:metal ion binding"/>
    <property type="evidence" value="ECO:0007669"/>
    <property type="project" value="UniProtKB-KW"/>
</dbReference>
<feature type="non-terminal residue" evidence="19">
    <location>
        <position position="1"/>
    </location>
</feature>
<dbReference type="PANTHER" id="PTHR10903:SF135">
    <property type="entry name" value="TRANSLOCASE OF CHLOROPLAST 120, CHLOROPLASTIC-RELATED"/>
    <property type="match status" value="1"/>
</dbReference>
<evidence type="ECO:0000256" key="11">
    <source>
        <dbReference type="ARBA" id="ARBA00022842"/>
    </source>
</evidence>
<dbReference type="Gene3D" id="2.170.16.10">
    <property type="entry name" value="Hedgehog/Intein (Hint) domain"/>
    <property type="match status" value="1"/>
</dbReference>
<dbReference type="InterPro" id="IPR027417">
    <property type="entry name" value="P-loop_NTPase"/>
</dbReference>
<dbReference type="GO" id="GO:0016787">
    <property type="term" value="F:hydrolase activity"/>
    <property type="evidence" value="ECO:0007669"/>
    <property type="project" value="UniProtKB-KW"/>
</dbReference>
<evidence type="ECO:0000259" key="18">
    <source>
        <dbReference type="SMART" id="SM00306"/>
    </source>
</evidence>
<dbReference type="SUPFAM" id="SSF52540">
    <property type="entry name" value="P-loop containing nucleoside triphosphate hydrolases"/>
    <property type="match status" value="1"/>
</dbReference>
<keyword evidence="6" id="KW-0812">Transmembrane</keyword>
<dbReference type="InterPro" id="IPR003587">
    <property type="entry name" value="Hint_dom_N"/>
</dbReference>
<keyword evidence="4" id="KW-0150">Chloroplast</keyword>
<evidence type="ECO:0000256" key="3">
    <source>
        <dbReference type="ARBA" id="ARBA00022448"/>
    </source>
</evidence>
<keyword evidence="10" id="KW-1002">Plastid outer membrane</keyword>
<evidence type="ECO:0000256" key="4">
    <source>
        <dbReference type="ARBA" id="ARBA00022528"/>
    </source>
</evidence>
<keyword evidence="5" id="KW-0934">Plastid</keyword>
<evidence type="ECO:0000256" key="15">
    <source>
        <dbReference type="ARBA" id="ARBA00023136"/>
    </source>
</evidence>
<dbReference type="InterPro" id="IPR006703">
    <property type="entry name" value="G_AIG1"/>
</dbReference>
<comment type="caution">
    <text evidence="19">The sequence shown here is derived from an EMBL/GenBank/DDBJ whole genome shotgun (WGS) entry which is preliminary data.</text>
</comment>
<dbReference type="AlphaFoldDB" id="A0A9N9H0Q5"/>
<feature type="coiled-coil region" evidence="17">
    <location>
        <begin position="222"/>
        <end position="332"/>
    </location>
</feature>
<keyword evidence="9" id="KW-0378">Hydrolase</keyword>
<feature type="domain" description="Hint" evidence="18">
    <location>
        <begin position="333"/>
        <end position="436"/>
    </location>
</feature>
<evidence type="ECO:0000313" key="20">
    <source>
        <dbReference type="Proteomes" id="UP000789342"/>
    </source>
</evidence>
<evidence type="ECO:0000256" key="9">
    <source>
        <dbReference type="ARBA" id="ARBA00022801"/>
    </source>
</evidence>
<evidence type="ECO:0000256" key="13">
    <source>
        <dbReference type="ARBA" id="ARBA00022989"/>
    </source>
</evidence>
<dbReference type="GO" id="GO:0005525">
    <property type="term" value="F:GTP binding"/>
    <property type="evidence" value="ECO:0007669"/>
    <property type="project" value="UniProtKB-KW"/>
</dbReference>
<keyword evidence="3" id="KW-0813">Transport</keyword>
<keyword evidence="8" id="KW-0547">Nucleotide-binding</keyword>
<keyword evidence="12" id="KW-0653">Protein transport</keyword>
<evidence type="ECO:0000256" key="12">
    <source>
        <dbReference type="ARBA" id="ARBA00022927"/>
    </source>
</evidence>
<protein>
    <submittedName>
        <fullName evidence="19">14195_t:CDS:1</fullName>
    </submittedName>
</protein>
<evidence type="ECO:0000256" key="1">
    <source>
        <dbReference type="ARBA" id="ARBA00001946"/>
    </source>
</evidence>
<evidence type="ECO:0000256" key="5">
    <source>
        <dbReference type="ARBA" id="ARBA00022640"/>
    </source>
</evidence>
<keyword evidence="11" id="KW-0460">Magnesium</keyword>